<feature type="compositionally biased region" description="Polar residues" evidence="1">
    <location>
        <begin position="55"/>
        <end position="76"/>
    </location>
</feature>
<protein>
    <submittedName>
        <fullName evidence="2">Uncharacterized protein</fullName>
    </submittedName>
</protein>
<reference evidence="2 3" key="1">
    <citation type="journal article" date="2018" name="Mol. Ecol.">
        <title>The obligate alkalophilic soda-lake fungus Sodiomyces alkalinus has shifted to a protein diet.</title>
        <authorList>
            <person name="Grum-Grzhimaylo A.A."/>
            <person name="Falkoski D.L."/>
            <person name="van den Heuvel J."/>
            <person name="Valero-Jimenez C.A."/>
            <person name="Min B."/>
            <person name="Choi I.G."/>
            <person name="Lipzen A."/>
            <person name="Daum C.G."/>
            <person name="Aanen D.K."/>
            <person name="Tsang A."/>
            <person name="Henrissat B."/>
            <person name="Bilanenko E.N."/>
            <person name="de Vries R.P."/>
            <person name="van Kan J.A.L."/>
            <person name="Grigoriev I.V."/>
            <person name="Debets A.J.M."/>
        </authorList>
    </citation>
    <scope>NUCLEOTIDE SEQUENCE [LARGE SCALE GENOMIC DNA]</scope>
    <source>
        <strain evidence="2 3">F11</strain>
    </source>
</reference>
<name>A0A3N2Q1S7_SODAK</name>
<dbReference type="RefSeq" id="XP_028468520.1">
    <property type="nucleotide sequence ID" value="XM_028606469.1"/>
</dbReference>
<feature type="region of interest" description="Disordered" evidence="1">
    <location>
        <begin position="1"/>
        <end position="77"/>
    </location>
</feature>
<evidence type="ECO:0000313" key="3">
    <source>
        <dbReference type="Proteomes" id="UP000272025"/>
    </source>
</evidence>
<feature type="compositionally biased region" description="Basic residues" evidence="1">
    <location>
        <begin position="37"/>
        <end position="54"/>
    </location>
</feature>
<organism evidence="2 3">
    <name type="scientific">Sodiomyces alkalinus (strain CBS 110278 / VKM F-3762 / F11)</name>
    <name type="common">Alkaliphilic filamentous fungus</name>
    <dbReference type="NCBI Taxonomy" id="1314773"/>
    <lineage>
        <taxon>Eukaryota</taxon>
        <taxon>Fungi</taxon>
        <taxon>Dikarya</taxon>
        <taxon>Ascomycota</taxon>
        <taxon>Pezizomycotina</taxon>
        <taxon>Sordariomycetes</taxon>
        <taxon>Hypocreomycetidae</taxon>
        <taxon>Glomerellales</taxon>
        <taxon>Plectosphaerellaceae</taxon>
        <taxon>Sodiomyces</taxon>
    </lineage>
</organism>
<gene>
    <name evidence="2" type="ORF">SODALDRAFT_103220</name>
</gene>
<accession>A0A3N2Q1S7</accession>
<sequence length="109" mass="11597">MTRKPRRGSIFLAQGKPSISSGALSKLTNRPTDAKGKGQRAKVKGAWRATHRMTSKANSKSGELHTTSGKSESMGSSKCFPQVERLAIMCEESSRGRTLSGDVGVSVGM</sequence>
<evidence type="ECO:0000256" key="1">
    <source>
        <dbReference type="SAM" id="MobiDB-lite"/>
    </source>
</evidence>
<dbReference type="EMBL" id="ML119052">
    <property type="protein sequence ID" value="ROT40714.1"/>
    <property type="molecule type" value="Genomic_DNA"/>
</dbReference>
<feature type="compositionally biased region" description="Polar residues" evidence="1">
    <location>
        <begin position="17"/>
        <end position="31"/>
    </location>
</feature>
<evidence type="ECO:0000313" key="2">
    <source>
        <dbReference type="EMBL" id="ROT40714.1"/>
    </source>
</evidence>
<keyword evidence="3" id="KW-1185">Reference proteome</keyword>
<dbReference type="Proteomes" id="UP000272025">
    <property type="component" value="Unassembled WGS sequence"/>
</dbReference>
<proteinExistence type="predicted"/>
<dbReference type="AlphaFoldDB" id="A0A3N2Q1S7"/>
<dbReference type="GeneID" id="39574947"/>